<dbReference type="KEGG" id="nte:NEUTE1DRAFT55165"/>
<dbReference type="PANTHER" id="PTHR46082:SF6">
    <property type="entry name" value="AAA+ ATPASE DOMAIN-CONTAINING PROTEIN-RELATED"/>
    <property type="match status" value="1"/>
</dbReference>
<dbReference type="InterPro" id="IPR035994">
    <property type="entry name" value="Nucleoside_phosphorylase_sf"/>
</dbReference>
<dbReference type="VEuPathDB" id="FungiDB:NEUTE1DRAFT_55165"/>
<name>F8MZL6_NEUT8</name>
<dbReference type="Gene3D" id="3.40.50.1580">
    <property type="entry name" value="Nucleoside phosphorylase domain"/>
    <property type="match status" value="1"/>
</dbReference>
<reference evidence="2" key="1">
    <citation type="journal article" date="2011" name="Genetics">
        <title>Massive changes in genome architecture accompany the transition to self-fertility in the filamentous fungus Neurospora tetrasperma.</title>
        <authorList>
            <person name="Ellison C.E."/>
            <person name="Stajich J.E."/>
            <person name="Jacobson D.J."/>
            <person name="Natvig D.O."/>
            <person name="Lapidus A."/>
            <person name="Foster B."/>
            <person name="Aerts A."/>
            <person name="Riley R."/>
            <person name="Lindquist E.A."/>
            <person name="Grigoriev I.V."/>
            <person name="Taylor J.W."/>
        </authorList>
    </citation>
    <scope>NUCLEOTIDE SEQUENCE [LARGE SCALE GENOMIC DNA]</scope>
    <source>
        <strain evidence="2">FGSC 2508 / P0657</strain>
    </source>
</reference>
<evidence type="ECO:0000313" key="1">
    <source>
        <dbReference type="EMBL" id="EGO53706.1"/>
    </source>
</evidence>
<dbReference type="OrthoDB" id="1658288at2759"/>
<dbReference type="Proteomes" id="UP000008065">
    <property type="component" value="Unassembled WGS sequence"/>
</dbReference>
<dbReference type="PANTHER" id="PTHR46082">
    <property type="entry name" value="ATP/GTP-BINDING PROTEIN-RELATED"/>
    <property type="match status" value="1"/>
</dbReference>
<dbReference type="EMBL" id="GL891382">
    <property type="protein sequence ID" value="EGO53706.1"/>
    <property type="molecule type" value="Genomic_DNA"/>
</dbReference>
<gene>
    <name evidence="1" type="ORF">NEUTE1DRAFT_55165</name>
</gene>
<dbReference type="GeneID" id="20828467"/>
<dbReference type="HOGENOM" id="CLU_116410_0_0_1"/>
<evidence type="ECO:0000313" key="2">
    <source>
        <dbReference type="Proteomes" id="UP000008065"/>
    </source>
</evidence>
<dbReference type="GO" id="GO:0003824">
    <property type="term" value="F:catalytic activity"/>
    <property type="evidence" value="ECO:0007669"/>
    <property type="project" value="InterPro"/>
</dbReference>
<keyword evidence="2" id="KW-1185">Reference proteome</keyword>
<dbReference type="RefSeq" id="XP_009857288.1">
    <property type="nucleotide sequence ID" value="XM_009858986.1"/>
</dbReference>
<protein>
    <recommendedName>
        <fullName evidence="3">Nucleoside phosphorylase domain-containing protein</fullName>
    </recommendedName>
</protein>
<dbReference type="AlphaFoldDB" id="F8MZL6"/>
<dbReference type="InterPro" id="IPR053137">
    <property type="entry name" value="NLR-like"/>
</dbReference>
<evidence type="ECO:0008006" key="3">
    <source>
        <dbReference type="Google" id="ProtNLM"/>
    </source>
</evidence>
<sequence length="142" mass="15864">YARGEGDYNTYTHERIGRFNVVIVLLEIMGKAPAAGAATAVRIGYPNISLALIVGICAGVPFPKKSQEVILGDIVISNILIHHDFGRQYSDRFKAKDEAEDVYGRPNKNIRSLLRFQPYDKSRKSDINFEIFSANTNESILC</sequence>
<dbReference type="GO" id="GO:0009116">
    <property type="term" value="P:nucleoside metabolic process"/>
    <property type="evidence" value="ECO:0007669"/>
    <property type="project" value="InterPro"/>
</dbReference>
<proteinExistence type="predicted"/>
<feature type="non-terminal residue" evidence="1">
    <location>
        <position position="1"/>
    </location>
</feature>
<accession>F8MZL6</accession>
<organism evidence="1 2">
    <name type="scientific">Neurospora tetrasperma (strain FGSC 2508 / ATCC MYA-4615 / P0657)</name>
    <dbReference type="NCBI Taxonomy" id="510951"/>
    <lineage>
        <taxon>Eukaryota</taxon>
        <taxon>Fungi</taxon>
        <taxon>Dikarya</taxon>
        <taxon>Ascomycota</taxon>
        <taxon>Pezizomycotina</taxon>
        <taxon>Sordariomycetes</taxon>
        <taxon>Sordariomycetidae</taxon>
        <taxon>Sordariales</taxon>
        <taxon>Sordariaceae</taxon>
        <taxon>Neurospora</taxon>
    </lineage>
</organism>
<dbReference type="SUPFAM" id="SSF53167">
    <property type="entry name" value="Purine and uridine phosphorylases"/>
    <property type="match status" value="1"/>
</dbReference>